<organism evidence="10 11">
    <name type="scientific">Dendrobium chrysotoxum</name>
    <name type="common">Orchid</name>
    <dbReference type="NCBI Taxonomy" id="161865"/>
    <lineage>
        <taxon>Eukaryota</taxon>
        <taxon>Viridiplantae</taxon>
        <taxon>Streptophyta</taxon>
        <taxon>Embryophyta</taxon>
        <taxon>Tracheophyta</taxon>
        <taxon>Spermatophyta</taxon>
        <taxon>Magnoliopsida</taxon>
        <taxon>Liliopsida</taxon>
        <taxon>Asparagales</taxon>
        <taxon>Orchidaceae</taxon>
        <taxon>Epidendroideae</taxon>
        <taxon>Malaxideae</taxon>
        <taxon>Dendrobiinae</taxon>
        <taxon>Dendrobium</taxon>
    </lineage>
</organism>
<name>A0AAV7HRB7_DENCH</name>
<proteinExistence type="inferred from homology"/>
<gene>
    <name evidence="10" type="ORF">IEQ34_001696</name>
</gene>
<feature type="domain" description="SPX" evidence="9">
    <location>
        <begin position="2"/>
        <end position="351"/>
    </location>
</feature>
<dbReference type="PROSITE" id="PS51380">
    <property type="entry name" value="EXS"/>
    <property type="match status" value="1"/>
</dbReference>
<accession>A0AAV7HRB7</accession>
<evidence type="ECO:0000256" key="5">
    <source>
        <dbReference type="ARBA" id="ARBA00023136"/>
    </source>
</evidence>
<comment type="caution">
    <text evidence="10">The sequence shown here is derived from an EMBL/GenBank/DDBJ whole genome shotgun (WGS) entry which is preliminary data.</text>
</comment>
<evidence type="ECO:0008006" key="12">
    <source>
        <dbReference type="Google" id="ProtNLM"/>
    </source>
</evidence>
<comment type="similarity">
    <text evidence="2">Belongs to the SYG1 (TC 2.A.94) family.</text>
</comment>
<comment type="subcellular location">
    <subcellularLocation>
        <location evidence="1">Membrane</location>
        <topology evidence="1">Multi-pass membrane protein</topology>
    </subcellularLocation>
</comment>
<reference evidence="10 11" key="1">
    <citation type="journal article" date="2021" name="Hortic Res">
        <title>Chromosome-scale assembly of the Dendrobium chrysotoxum genome enhances the understanding of orchid evolution.</title>
        <authorList>
            <person name="Zhang Y."/>
            <person name="Zhang G.Q."/>
            <person name="Zhang D."/>
            <person name="Liu X.D."/>
            <person name="Xu X.Y."/>
            <person name="Sun W.H."/>
            <person name="Yu X."/>
            <person name="Zhu X."/>
            <person name="Wang Z.W."/>
            <person name="Zhao X."/>
            <person name="Zhong W.Y."/>
            <person name="Chen H."/>
            <person name="Yin W.L."/>
            <person name="Huang T."/>
            <person name="Niu S.C."/>
            <person name="Liu Z.J."/>
        </authorList>
    </citation>
    <scope>NUCLEOTIDE SEQUENCE [LARGE SCALE GENOMIC DNA]</scope>
    <source>
        <strain evidence="10">Lindl</strain>
    </source>
</reference>
<feature type="transmembrane region" description="Helical" evidence="7">
    <location>
        <begin position="523"/>
        <end position="544"/>
    </location>
</feature>
<feature type="transmembrane region" description="Helical" evidence="7">
    <location>
        <begin position="402"/>
        <end position="423"/>
    </location>
</feature>
<keyword evidence="11" id="KW-1185">Reference proteome</keyword>
<dbReference type="GO" id="GO:0016020">
    <property type="term" value="C:membrane"/>
    <property type="evidence" value="ECO:0007669"/>
    <property type="project" value="UniProtKB-SubCell"/>
</dbReference>
<dbReference type="Proteomes" id="UP000775213">
    <property type="component" value="Unassembled WGS sequence"/>
</dbReference>
<feature type="transmembrane region" description="Helical" evidence="7">
    <location>
        <begin position="672"/>
        <end position="691"/>
    </location>
</feature>
<evidence type="ECO:0000256" key="6">
    <source>
        <dbReference type="SAM" id="MobiDB-lite"/>
    </source>
</evidence>
<feature type="compositionally biased region" description="Acidic residues" evidence="6">
    <location>
        <begin position="84"/>
        <end position="95"/>
    </location>
</feature>
<feature type="domain" description="EXS" evidence="8">
    <location>
        <begin position="608"/>
        <end position="797"/>
    </location>
</feature>
<feature type="region of interest" description="Disordered" evidence="6">
    <location>
        <begin position="75"/>
        <end position="100"/>
    </location>
</feature>
<evidence type="ECO:0000256" key="7">
    <source>
        <dbReference type="SAM" id="Phobius"/>
    </source>
</evidence>
<evidence type="ECO:0000259" key="8">
    <source>
        <dbReference type="PROSITE" id="PS51380"/>
    </source>
</evidence>
<dbReference type="AlphaFoldDB" id="A0AAV7HRB7"/>
<feature type="transmembrane region" description="Helical" evidence="7">
    <location>
        <begin position="719"/>
        <end position="740"/>
    </location>
</feature>
<evidence type="ECO:0000256" key="2">
    <source>
        <dbReference type="ARBA" id="ARBA00009665"/>
    </source>
</evidence>
<evidence type="ECO:0000256" key="4">
    <source>
        <dbReference type="ARBA" id="ARBA00022989"/>
    </source>
</evidence>
<dbReference type="InterPro" id="IPR004331">
    <property type="entry name" value="SPX_dom"/>
</dbReference>
<evidence type="ECO:0000313" key="11">
    <source>
        <dbReference type="Proteomes" id="UP000775213"/>
    </source>
</evidence>
<dbReference type="InterPro" id="IPR052486">
    <property type="entry name" value="PHO1"/>
</dbReference>
<dbReference type="PANTHER" id="PTHR48477">
    <property type="entry name" value="PHOSPHATE TRANSPORTER PHO1"/>
    <property type="match status" value="1"/>
</dbReference>
<dbReference type="PROSITE" id="PS51382">
    <property type="entry name" value="SPX"/>
    <property type="match status" value="1"/>
</dbReference>
<evidence type="ECO:0000313" key="10">
    <source>
        <dbReference type="EMBL" id="KAH0470138.1"/>
    </source>
</evidence>
<dbReference type="EMBL" id="JAGFBR010000002">
    <property type="protein sequence ID" value="KAH0470138.1"/>
    <property type="molecule type" value="Genomic_DNA"/>
</dbReference>
<evidence type="ECO:0000259" key="9">
    <source>
        <dbReference type="PROSITE" id="PS51382"/>
    </source>
</evidence>
<dbReference type="GO" id="GO:0016036">
    <property type="term" value="P:cellular response to phosphate starvation"/>
    <property type="evidence" value="ECO:0007669"/>
    <property type="project" value="InterPro"/>
</dbReference>
<sequence length="797" mass="91606">MVKFSRELEAQLIPEWKDAFVNYRQLKKQVKKIKISLHPRLDSDAAAAGDEEIPSFGISIFDGFRALAAGFSSTSTRGHRDLSISEDDDSAEEVEPVQSREVEEKSFFNKLEKELEKVNKFYETKEREFCERGEALNKQLQILLDLKKILDEHYRRRQQRRCSSASQGAFLDRFNSSPISGPVSPFLLRSISTDIRVVVAADRTSQTDEPVSDSSTSPAISEEVISALERNGISFVGSARSKAKKGAKLKAATMRIDIPATTPGKTVSAITSMVWEDLVNGARKEGECGGDYISRRKIQCAEKMIRGAFVELYRGLGLLKNYSSLNMIAFTKILKKYDKVSKKQASSGYLKKVKRSHFVNSDKVVKLVDEVETIFIKYFASNDKKKAMKFLRPNQPKESHMITFFVGLFTGSFVTLFTVYAFLAHISGIFSSTFEPGYMETVYPVFSMFALLSLHIFLYGCNLFMWKSTRINHNFIFEFNPHKALNYRDVFLICTSFMTIVVGAMVIHLILRSSNFAPHLVDAIPGTLLVMFFGTLICPFNIFYRSTRYCFLRVIRNIIFSPFYKVLMVDFFMADQLTSQIPLLRYMEFTSCYFIASGFKIHPYETCTNNKSYKLLAYIISFLPYYYRAMQCARRYMEEGYDPNHLANAGKYISAMLAAAVRWKYAFDPTPMWLAFVIITSTFATFYQLYWDFVKDWGLLNLYSANLFLRDELILRNNSIYYVSLALNFVLRLAWIEAVLRLNLGPVENRLVDFSLASLEVIRRGHWNFYRLENEHLNNVGKFRAVKAVPLPFRDME</sequence>
<feature type="transmembrane region" description="Helical" evidence="7">
    <location>
        <begin position="443"/>
        <end position="466"/>
    </location>
</feature>
<keyword evidence="4 7" id="KW-1133">Transmembrane helix</keyword>
<dbReference type="Pfam" id="PF03105">
    <property type="entry name" value="SPX"/>
    <property type="match status" value="1"/>
</dbReference>
<protein>
    <recommendedName>
        <fullName evidence="12">Phosphate transporter PHO1</fullName>
    </recommendedName>
</protein>
<feature type="transmembrane region" description="Helical" evidence="7">
    <location>
        <begin position="487"/>
        <end position="511"/>
    </location>
</feature>
<dbReference type="PANTHER" id="PTHR48477:SF1">
    <property type="entry name" value="PHOSPHATE TRANSPORTER PHO1"/>
    <property type="match status" value="1"/>
</dbReference>
<keyword evidence="3 7" id="KW-0812">Transmembrane</keyword>
<evidence type="ECO:0000256" key="1">
    <source>
        <dbReference type="ARBA" id="ARBA00004141"/>
    </source>
</evidence>
<dbReference type="InterPro" id="IPR004342">
    <property type="entry name" value="EXS_C"/>
</dbReference>
<keyword evidence="5 7" id="KW-0472">Membrane</keyword>
<dbReference type="Pfam" id="PF03124">
    <property type="entry name" value="EXS"/>
    <property type="match status" value="1"/>
</dbReference>
<evidence type="ECO:0000256" key="3">
    <source>
        <dbReference type="ARBA" id="ARBA00022692"/>
    </source>
</evidence>